<feature type="region of interest" description="Disordered" evidence="14">
    <location>
        <begin position="452"/>
        <end position="476"/>
    </location>
</feature>
<keyword evidence="18" id="KW-1185">Reference proteome</keyword>
<gene>
    <name evidence="17" type="ORF">IV417_07025</name>
</gene>
<proteinExistence type="predicted"/>
<evidence type="ECO:0000256" key="4">
    <source>
        <dbReference type="ARBA" id="ARBA00022475"/>
    </source>
</evidence>
<evidence type="ECO:0000256" key="8">
    <source>
        <dbReference type="ARBA" id="ARBA00022741"/>
    </source>
</evidence>
<evidence type="ECO:0000256" key="13">
    <source>
        <dbReference type="ARBA" id="ARBA00023136"/>
    </source>
</evidence>
<protein>
    <recommendedName>
        <fullName evidence="3">histidine kinase</fullName>
        <ecNumber evidence="3">2.7.13.3</ecNumber>
    </recommendedName>
</protein>
<evidence type="ECO:0000256" key="1">
    <source>
        <dbReference type="ARBA" id="ARBA00000085"/>
    </source>
</evidence>
<evidence type="ECO:0000256" key="9">
    <source>
        <dbReference type="ARBA" id="ARBA00022777"/>
    </source>
</evidence>
<evidence type="ECO:0000256" key="2">
    <source>
        <dbReference type="ARBA" id="ARBA00004651"/>
    </source>
</evidence>
<dbReference type="AlphaFoldDB" id="A0AAP2G7S1"/>
<feature type="transmembrane region" description="Helical" evidence="15">
    <location>
        <begin position="206"/>
        <end position="226"/>
    </location>
</feature>
<dbReference type="SUPFAM" id="SSF55874">
    <property type="entry name" value="ATPase domain of HSP90 chaperone/DNA topoisomerase II/histidine kinase"/>
    <property type="match status" value="1"/>
</dbReference>
<keyword evidence="8" id="KW-0547">Nucleotide-binding</keyword>
<dbReference type="PROSITE" id="PS50109">
    <property type="entry name" value="HIS_KIN"/>
    <property type="match status" value="1"/>
</dbReference>
<dbReference type="Gene3D" id="3.30.450.20">
    <property type="entry name" value="PAS domain"/>
    <property type="match status" value="1"/>
</dbReference>
<keyword evidence="12" id="KW-0902">Two-component regulatory system</keyword>
<dbReference type="Proteomes" id="UP001315686">
    <property type="component" value="Unassembled WGS sequence"/>
</dbReference>
<evidence type="ECO:0000256" key="15">
    <source>
        <dbReference type="SAM" id="Phobius"/>
    </source>
</evidence>
<name>A0AAP2G7S1_9RHOB</name>
<dbReference type="EC" id="2.7.13.3" evidence="3"/>
<keyword evidence="4" id="KW-1003">Cell membrane</keyword>
<comment type="subcellular location">
    <subcellularLocation>
        <location evidence="2">Cell membrane</location>
        <topology evidence="2">Multi-pass membrane protein</topology>
    </subcellularLocation>
</comment>
<dbReference type="PIRSF" id="PIRSF037314">
    <property type="entry name" value="STHK_MctS"/>
    <property type="match status" value="1"/>
</dbReference>
<evidence type="ECO:0000256" key="12">
    <source>
        <dbReference type="ARBA" id="ARBA00023012"/>
    </source>
</evidence>
<dbReference type="Gene3D" id="1.20.5.1930">
    <property type="match status" value="1"/>
</dbReference>
<sequence length="476" mass="52405">MRLTTLSYAQKLFLLATVPLILAVGAITGVVAHQSRVLAQSEIEELEHQLLEAKKRELRNYMAIARAAIQKDYGSALPDDEQAKVQVIQTLAALLYGQDGFFFVYDYEGTNLVSPRQTYLINKNWLDLTDEDGAPIVEELLDRARSGGGFHSYLWEKPSTGEKAQMISYVIGLQDWRWAIGTGIFVDDVRAVVLAARAETESRVRATFFGIAAITLGALMIVFLSGQILNIRERRLADTKLKALTQRILDTQEEERGRVARELHDGISQTLVGVRYVFDLARRQIAKGNPKGEEALDSGIEALSGAIGEVRRISRDLRPGVLDDLGLGPALKALVEDFATRTGITTEFETAVFRNRLDQDGKITLYRIAQEALTNIERHAEASHVTLKVFGHKHGATLRITDDGRGLGADARRTPGLGLRNMAERIEQIGGTLDISSSKSGTSIDAVVPLSHILSPSEEGPRRSTPEPQTPDKRSA</sequence>
<reference evidence="17 18" key="1">
    <citation type="journal article" date="2021" name="Arch. Microbiol.">
        <title>Harenicola maris gen. nov., sp. nov. isolated from the Sea of Japan shallow sediments.</title>
        <authorList>
            <person name="Romanenko L.A."/>
            <person name="Kurilenko V.V."/>
            <person name="Chernysheva N.Y."/>
            <person name="Tekutyeva L.A."/>
            <person name="Velansky P.V."/>
            <person name="Svetashev V.I."/>
            <person name="Isaeva M.P."/>
        </authorList>
    </citation>
    <scope>NUCLEOTIDE SEQUENCE [LARGE SCALE GENOMIC DNA]</scope>
    <source>
        <strain evidence="17 18">KMM 3653</strain>
    </source>
</reference>
<evidence type="ECO:0000256" key="14">
    <source>
        <dbReference type="SAM" id="MobiDB-lite"/>
    </source>
</evidence>
<dbReference type="InterPro" id="IPR036890">
    <property type="entry name" value="HATPase_C_sf"/>
</dbReference>
<keyword evidence="13 15" id="KW-0472">Membrane</keyword>
<dbReference type="CDD" id="cd16917">
    <property type="entry name" value="HATPase_UhpB-NarQ-NarX-like"/>
    <property type="match status" value="1"/>
</dbReference>
<evidence type="ECO:0000256" key="11">
    <source>
        <dbReference type="ARBA" id="ARBA00022989"/>
    </source>
</evidence>
<dbReference type="InterPro" id="IPR033480">
    <property type="entry name" value="sCache_2"/>
</dbReference>
<evidence type="ECO:0000256" key="3">
    <source>
        <dbReference type="ARBA" id="ARBA00012438"/>
    </source>
</evidence>
<dbReference type="Pfam" id="PF17200">
    <property type="entry name" value="sCache_2"/>
    <property type="match status" value="1"/>
</dbReference>
<dbReference type="InterPro" id="IPR005467">
    <property type="entry name" value="His_kinase_dom"/>
</dbReference>
<evidence type="ECO:0000256" key="6">
    <source>
        <dbReference type="ARBA" id="ARBA00022679"/>
    </source>
</evidence>
<evidence type="ECO:0000256" key="5">
    <source>
        <dbReference type="ARBA" id="ARBA00022553"/>
    </source>
</evidence>
<dbReference type="GO" id="GO:0000155">
    <property type="term" value="F:phosphorelay sensor kinase activity"/>
    <property type="evidence" value="ECO:0007669"/>
    <property type="project" value="InterPro"/>
</dbReference>
<feature type="domain" description="Histidine kinase" evidence="16">
    <location>
        <begin position="365"/>
        <end position="452"/>
    </location>
</feature>
<keyword evidence="5" id="KW-0597">Phosphoprotein</keyword>
<accession>A0AAP2G7S1</accession>
<evidence type="ECO:0000256" key="10">
    <source>
        <dbReference type="ARBA" id="ARBA00022840"/>
    </source>
</evidence>
<dbReference type="Pfam" id="PF07730">
    <property type="entry name" value="HisKA_3"/>
    <property type="match status" value="1"/>
</dbReference>
<keyword evidence="10" id="KW-0067">ATP-binding</keyword>
<evidence type="ECO:0000256" key="7">
    <source>
        <dbReference type="ARBA" id="ARBA00022692"/>
    </source>
</evidence>
<evidence type="ECO:0000313" key="17">
    <source>
        <dbReference type="EMBL" id="MBT0957132.1"/>
    </source>
</evidence>
<dbReference type="InterPro" id="IPR017171">
    <property type="entry name" value="Sig_transdc_His_kinase_MctS"/>
</dbReference>
<organism evidence="17 18">
    <name type="scientific">Harenicola maris</name>
    <dbReference type="NCBI Taxonomy" id="2841044"/>
    <lineage>
        <taxon>Bacteria</taxon>
        <taxon>Pseudomonadati</taxon>
        <taxon>Pseudomonadota</taxon>
        <taxon>Alphaproteobacteria</taxon>
        <taxon>Rhodobacterales</taxon>
        <taxon>Paracoccaceae</taxon>
        <taxon>Harenicola</taxon>
    </lineage>
</organism>
<comment type="caution">
    <text evidence="17">The sequence shown here is derived from an EMBL/GenBank/DDBJ whole genome shotgun (WGS) entry which is preliminary data.</text>
</comment>
<keyword evidence="9" id="KW-0418">Kinase</keyword>
<dbReference type="PANTHER" id="PTHR24421">
    <property type="entry name" value="NITRATE/NITRITE SENSOR PROTEIN NARX-RELATED"/>
    <property type="match status" value="1"/>
</dbReference>
<dbReference type="EMBL" id="JADQAZ010000001">
    <property type="protein sequence ID" value="MBT0957132.1"/>
    <property type="molecule type" value="Genomic_DNA"/>
</dbReference>
<comment type="catalytic activity">
    <reaction evidence="1">
        <text>ATP + protein L-histidine = ADP + protein N-phospho-L-histidine.</text>
        <dbReference type="EC" id="2.7.13.3"/>
    </reaction>
</comment>
<keyword evidence="6" id="KW-0808">Transferase</keyword>
<keyword evidence="7 15" id="KW-0812">Transmembrane</keyword>
<dbReference type="Gene3D" id="3.30.565.10">
    <property type="entry name" value="Histidine kinase-like ATPase, C-terminal domain"/>
    <property type="match status" value="1"/>
</dbReference>
<keyword evidence="11 15" id="KW-1133">Transmembrane helix</keyword>
<dbReference type="GO" id="GO:0046983">
    <property type="term" value="F:protein dimerization activity"/>
    <property type="evidence" value="ECO:0007669"/>
    <property type="project" value="InterPro"/>
</dbReference>
<feature type="compositionally biased region" description="Basic and acidic residues" evidence="14">
    <location>
        <begin position="459"/>
        <end position="476"/>
    </location>
</feature>
<dbReference type="InterPro" id="IPR050482">
    <property type="entry name" value="Sensor_HK_TwoCompSys"/>
</dbReference>
<dbReference type="SMART" id="SM00387">
    <property type="entry name" value="HATPase_c"/>
    <property type="match status" value="1"/>
</dbReference>
<evidence type="ECO:0000259" key="16">
    <source>
        <dbReference type="PROSITE" id="PS50109"/>
    </source>
</evidence>
<dbReference type="GO" id="GO:0005886">
    <property type="term" value="C:plasma membrane"/>
    <property type="evidence" value="ECO:0007669"/>
    <property type="project" value="UniProtKB-SubCell"/>
</dbReference>
<dbReference type="InterPro" id="IPR003594">
    <property type="entry name" value="HATPase_dom"/>
</dbReference>
<dbReference type="RefSeq" id="WP_327793307.1">
    <property type="nucleotide sequence ID" value="NZ_JADQAZ010000001.1"/>
</dbReference>
<dbReference type="Pfam" id="PF02518">
    <property type="entry name" value="HATPase_c"/>
    <property type="match status" value="1"/>
</dbReference>
<dbReference type="SMART" id="SM01049">
    <property type="entry name" value="Cache_2"/>
    <property type="match status" value="1"/>
</dbReference>
<evidence type="ECO:0000313" key="18">
    <source>
        <dbReference type="Proteomes" id="UP001315686"/>
    </source>
</evidence>
<dbReference type="PANTHER" id="PTHR24421:SF10">
    <property type="entry name" value="NITRATE_NITRITE SENSOR PROTEIN NARQ"/>
    <property type="match status" value="1"/>
</dbReference>
<dbReference type="InterPro" id="IPR011712">
    <property type="entry name" value="Sig_transdc_His_kin_sub3_dim/P"/>
</dbReference>
<dbReference type="GO" id="GO:0005524">
    <property type="term" value="F:ATP binding"/>
    <property type="evidence" value="ECO:0007669"/>
    <property type="project" value="UniProtKB-KW"/>
</dbReference>